<gene>
    <name evidence="4" type="ORF">GCM10010466_46730</name>
</gene>
<keyword evidence="5" id="KW-1185">Reference proteome</keyword>
<proteinExistence type="inferred from homology"/>
<comment type="caution">
    <text evidence="4">The sequence shown here is derived from an EMBL/GenBank/DDBJ whole genome shotgun (WGS) entry which is preliminary data.</text>
</comment>
<evidence type="ECO:0000256" key="1">
    <source>
        <dbReference type="ARBA" id="ARBA00005254"/>
    </source>
</evidence>
<feature type="compositionally biased region" description="Gly residues" evidence="2">
    <location>
        <begin position="175"/>
        <end position="193"/>
    </location>
</feature>
<evidence type="ECO:0000313" key="4">
    <source>
        <dbReference type="EMBL" id="GAA3150256.1"/>
    </source>
</evidence>
<dbReference type="Proteomes" id="UP001500320">
    <property type="component" value="Unassembled WGS sequence"/>
</dbReference>
<dbReference type="SUPFAM" id="SSF54637">
    <property type="entry name" value="Thioesterase/thiol ester dehydrase-isomerase"/>
    <property type="match status" value="1"/>
</dbReference>
<dbReference type="Gene3D" id="3.10.129.10">
    <property type="entry name" value="Hotdog Thioesterase"/>
    <property type="match status" value="1"/>
</dbReference>
<dbReference type="InterPro" id="IPR029069">
    <property type="entry name" value="HotDog_dom_sf"/>
</dbReference>
<sequence>MTPPASGAAGTVPASKTYDEVAVGDTLGELAVPVTRTMIVATALASRDYQDVHHDPEAAVARGSKDVFMNILTTNGLVDRYVTAWAGPAAVVKAIRIRLGAPNHPGDTMVLSGTVTAKRDEDRRVEISVRGVNGVGTHVTGTVEVRLPVGGPSSGPGGLVAAGIADGGPPPAGGLPDGGLPDGGPPLGGGPPEGGRDARSGRFPDGGAA</sequence>
<feature type="domain" description="MaoC-like" evidence="3">
    <location>
        <begin position="29"/>
        <end position="127"/>
    </location>
</feature>
<evidence type="ECO:0000256" key="2">
    <source>
        <dbReference type="SAM" id="MobiDB-lite"/>
    </source>
</evidence>
<name>A0ABP6NJB7_9ACTN</name>
<feature type="region of interest" description="Disordered" evidence="2">
    <location>
        <begin position="157"/>
        <end position="209"/>
    </location>
</feature>
<comment type="similarity">
    <text evidence="1">Belongs to the enoyl-CoA hydratase/isomerase family.</text>
</comment>
<dbReference type="Pfam" id="PF01575">
    <property type="entry name" value="MaoC_dehydratas"/>
    <property type="match status" value="1"/>
</dbReference>
<evidence type="ECO:0000313" key="5">
    <source>
        <dbReference type="Proteomes" id="UP001500320"/>
    </source>
</evidence>
<protein>
    <recommendedName>
        <fullName evidence="3">MaoC-like domain-containing protein</fullName>
    </recommendedName>
</protein>
<dbReference type="EMBL" id="BAAAUT010000040">
    <property type="protein sequence ID" value="GAA3150256.1"/>
    <property type="molecule type" value="Genomic_DNA"/>
</dbReference>
<dbReference type="CDD" id="cd03455">
    <property type="entry name" value="SAV4209"/>
    <property type="match status" value="1"/>
</dbReference>
<accession>A0ABP6NJB7</accession>
<dbReference type="RefSeq" id="WP_344862904.1">
    <property type="nucleotide sequence ID" value="NZ_BAAAUT010000040.1"/>
</dbReference>
<evidence type="ECO:0000259" key="3">
    <source>
        <dbReference type="Pfam" id="PF01575"/>
    </source>
</evidence>
<dbReference type="InterPro" id="IPR002539">
    <property type="entry name" value="MaoC-like_dom"/>
</dbReference>
<reference evidence="5" key="1">
    <citation type="journal article" date="2019" name="Int. J. Syst. Evol. Microbiol.">
        <title>The Global Catalogue of Microorganisms (GCM) 10K type strain sequencing project: providing services to taxonomists for standard genome sequencing and annotation.</title>
        <authorList>
            <consortium name="The Broad Institute Genomics Platform"/>
            <consortium name="The Broad Institute Genome Sequencing Center for Infectious Disease"/>
            <person name="Wu L."/>
            <person name="Ma J."/>
        </authorList>
    </citation>
    <scope>NUCLEOTIDE SEQUENCE [LARGE SCALE GENOMIC DNA]</scope>
    <source>
        <strain evidence="5">JCM 9373</strain>
    </source>
</reference>
<organism evidence="4 5">
    <name type="scientific">Planomonospora alba</name>
    <dbReference type="NCBI Taxonomy" id="161354"/>
    <lineage>
        <taxon>Bacteria</taxon>
        <taxon>Bacillati</taxon>
        <taxon>Actinomycetota</taxon>
        <taxon>Actinomycetes</taxon>
        <taxon>Streptosporangiales</taxon>
        <taxon>Streptosporangiaceae</taxon>
        <taxon>Planomonospora</taxon>
    </lineage>
</organism>